<keyword evidence="7" id="KW-0521">NADP</keyword>
<dbReference type="EC" id="1.1.1.153" evidence="4"/>
<dbReference type="AlphaFoldDB" id="A0A482WT54"/>
<evidence type="ECO:0000256" key="4">
    <source>
        <dbReference type="ARBA" id="ARBA00013075"/>
    </source>
</evidence>
<dbReference type="Proteomes" id="UP000291343">
    <property type="component" value="Unassembled WGS sequence"/>
</dbReference>
<dbReference type="PRINTS" id="PR00081">
    <property type="entry name" value="GDHRDH"/>
</dbReference>
<evidence type="ECO:0000256" key="8">
    <source>
        <dbReference type="ARBA" id="ARBA00023002"/>
    </source>
</evidence>
<dbReference type="EMBL" id="QKKF02025899">
    <property type="protein sequence ID" value="RZF36757.1"/>
    <property type="molecule type" value="Genomic_DNA"/>
</dbReference>
<comment type="subunit">
    <text evidence="3">Homodimer.</text>
</comment>
<evidence type="ECO:0000256" key="1">
    <source>
        <dbReference type="ARBA" id="ARBA00004496"/>
    </source>
</evidence>
<dbReference type="STRING" id="195883.A0A482WT54"/>
<dbReference type="InterPro" id="IPR002347">
    <property type="entry name" value="SDR_fam"/>
</dbReference>
<name>A0A482WT54_LAOST</name>
<reference evidence="9 10" key="1">
    <citation type="journal article" date="2017" name="Gigascience">
        <title>Genome sequence of the small brown planthopper, Laodelphax striatellus.</title>
        <authorList>
            <person name="Zhu J."/>
            <person name="Jiang F."/>
            <person name="Wang X."/>
            <person name="Yang P."/>
            <person name="Bao Y."/>
            <person name="Zhao W."/>
            <person name="Wang W."/>
            <person name="Lu H."/>
            <person name="Wang Q."/>
            <person name="Cui N."/>
            <person name="Li J."/>
            <person name="Chen X."/>
            <person name="Luo L."/>
            <person name="Yu J."/>
            <person name="Kang L."/>
            <person name="Cui F."/>
        </authorList>
    </citation>
    <scope>NUCLEOTIDE SEQUENCE [LARGE SCALE GENOMIC DNA]</scope>
    <source>
        <strain evidence="9">Lst14</strain>
    </source>
</reference>
<evidence type="ECO:0000256" key="7">
    <source>
        <dbReference type="ARBA" id="ARBA00022857"/>
    </source>
</evidence>
<dbReference type="NCBIfam" id="TIGR01500">
    <property type="entry name" value="sepiapter_red"/>
    <property type="match status" value="1"/>
</dbReference>
<dbReference type="OrthoDB" id="153074at2759"/>
<dbReference type="PANTHER" id="PTHR44085:SF2">
    <property type="entry name" value="SEPIAPTERIN REDUCTASE"/>
    <property type="match status" value="1"/>
</dbReference>
<dbReference type="GO" id="GO:0004757">
    <property type="term" value="F:sepiapterin reductase (NADP+) activity"/>
    <property type="evidence" value="ECO:0007669"/>
    <property type="project" value="UniProtKB-EC"/>
</dbReference>
<evidence type="ECO:0000256" key="2">
    <source>
        <dbReference type="ARBA" id="ARBA00010483"/>
    </source>
</evidence>
<dbReference type="GO" id="GO:0006729">
    <property type="term" value="P:tetrahydrobiopterin biosynthetic process"/>
    <property type="evidence" value="ECO:0007669"/>
    <property type="project" value="InterPro"/>
</dbReference>
<evidence type="ECO:0000313" key="9">
    <source>
        <dbReference type="EMBL" id="RZF36757.1"/>
    </source>
</evidence>
<comment type="similarity">
    <text evidence="2">Belongs to the sepiapterin reductase family.</text>
</comment>
<evidence type="ECO:0000256" key="3">
    <source>
        <dbReference type="ARBA" id="ARBA00011738"/>
    </source>
</evidence>
<evidence type="ECO:0000313" key="10">
    <source>
        <dbReference type="Proteomes" id="UP000291343"/>
    </source>
</evidence>
<accession>A0A482WT54</accession>
<dbReference type="InParanoid" id="A0A482WT54"/>
<evidence type="ECO:0000256" key="6">
    <source>
        <dbReference type="ARBA" id="ARBA00022490"/>
    </source>
</evidence>
<keyword evidence="10" id="KW-1185">Reference proteome</keyword>
<dbReference type="PANTHER" id="PTHR44085">
    <property type="entry name" value="SEPIAPTERIN REDUCTASE"/>
    <property type="match status" value="1"/>
</dbReference>
<organism evidence="9 10">
    <name type="scientific">Laodelphax striatellus</name>
    <name type="common">Small brown planthopper</name>
    <name type="synonym">Delphax striatella</name>
    <dbReference type="NCBI Taxonomy" id="195883"/>
    <lineage>
        <taxon>Eukaryota</taxon>
        <taxon>Metazoa</taxon>
        <taxon>Ecdysozoa</taxon>
        <taxon>Arthropoda</taxon>
        <taxon>Hexapoda</taxon>
        <taxon>Insecta</taxon>
        <taxon>Pterygota</taxon>
        <taxon>Neoptera</taxon>
        <taxon>Paraneoptera</taxon>
        <taxon>Hemiptera</taxon>
        <taxon>Auchenorrhyncha</taxon>
        <taxon>Fulgoroidea</taxon>
        <taxon>Delphacidae</taxon>
        <taxon>Criomorphinae</taxon>
        <taxon>Laodelphax</taxon>
    </lineage>
</organism>
<dbReference type="GO" id="GO:0005737">
    <property type="term" value="C:cytoplasm"/>
    <property type="evidence" value="ECO:0007669"/>
    <property type="project" value="UniProtKB-SubCell"/>
</dbReference>
<dbReference type="FunFam" id="3.40.50.720:FF:000259">
    <property type="entry name" value="Sepiapterin reductase"/>
    <property type="match status" value="1"/>
</dbReference>
<comment type="caution">
    <text evidence="9">The sequence shown here is derived from an EMBL/GenBank/DDBJ whole genome shotgun (WGS) entry which is preliminary data.</text>
</comment>
<dbReference type="InterPro" id="IPR006393">
    <property type="entry name" value="Sepiapterin_red"/>
</dbReference>
<dbReference type="SUPFAM" id="SSF51735">
    <property type="entry name" value="NAD(P)-binding Rossmann-fold domains"/>
    <property type="match status" value="1"/>
</dbReference>
<dbReference type="SMR" id="A0A482WT54"/>
<keyword evidence="8" id="KW-0560">Oxidoreductase</keyword>
<dbReference type="FunCoup" id="A0A482WT54">
    <property type="interactions" value="166"/>
</dbReference>
<sequence>MPGEDRTFWGQETFCIVTGASQGIGRSFAVEFARNFAKNSVIVLLARSFRGLQATNDLIAAANPDVKVILHVMDLYSPNPSEFNKIIAEAAGDVSQFKLAVVVHNAGSLGNCSQLTSEMNDLAEWNRFMSLNLYSVTALTTEFLKIFNSGQRCLVNITSLCAIQPVRSLGYYCIGKASREMYFKTLAEEDPSLDILNYSPGPVNTGMITDLIQSVKSDDTKSMFESMKSNGTLVSLPETTAKAVEVLRKGKYKSGGRVDYFDDI</sequence>
<dbReference type="Pfam" id="PF00106">
    <property type="entry name" value="adh_short"/>
    <property type="match status" value="1"/>
</dbReference>
<dbReference type="InterPro" id="IPR036291">
    <property type="entry name" value="NAD(P)-bd_dom_sf"/>
</dbReference>
<protein>
    <recommendedName>
        <fullName evidence="5">Sepiapterin reductase</fullName>
        <ecNumber evidence="4">1.1.1.153</ecNumber>
    </recommendedName>
</protein>
<dbReference type="InterPro" id="IPR051721">
    <property type="entry name" value="Biopterin_syn/organic_redct"/>
</dbReference>
<keyword evidence="6" id="KW-0963">Cytoplasm</keyword>
<gene>
    <name evidence="9" type="ORF">LSTR_LSTR005070</name>
</gene>
<proteinExistence type="inferred from homology"/>
<comment type="subcellular location">
    <subcellularLocation>
        <location evidence="1">Cytoplasm</location>
    </subcellularLocation>
</comment>
<dbReference type="Gene3D" id="3.40.50.720">
    <property type="entry name" value="NAD(P)-binding Rossmann-like Domain"/>
    <property type="match status" value="1"/>
</dbReference>
<evidence type="ECO:0000256" key="5">
    <source>
        <dbReference type="ARBA" id="ARBA00019170"/>
    </source>
</evidence>